<name>A0A8R2H3U6_ACYPI</name>
<dbReference type="GeneID" id="100572829"/>
<protein>
    <submittedName>
        <fullName evidence="1">Uncharacterized protein</fullName>
    </submittedName>
</protein>
<dbReference type="EnsemblMetazoa" id="XM_016801694.2">
    <property type="protein sequence ID" value="XP_016657183.1"/>
    <property type="gene ID" value="LOC100572829"/>
</dbReference>
<proteinExistence type="predicted"/>
<accession>A0A8R2H3U6</accession>
<dbReference type="OrthoDB" id="6597386at2759"/>
<dbReference type="KEGG" id="api:100572829"/>
<dbReference type="RefSeq" id="XP_016657183.1">
    <property type="nucleotide sequence ID" value="XM_016801694.1"/>
</dbReference>
<evidence type="ECO:0000313" key="2">
    <source>
        <dbReference type="Proteomes" id="UP000007819"/>
    </source>
</evidence>
<reference evidence="1" key="2">
    <citation type="submission" date="2022-06" db="UniProtKB">
        <authorList>
            <consortium name="EnsemblMetazoa"/>
        </authorList>
    </citation>
    <scope>IDENTIFICATION</scope>
</reference>
<keyword evidence="2" id="KW-1185">Reference proteome</keyword>
<reference evidence="2" key="1">
    <citation type="submission" date="2010-06" db="EMBL/GenBank/DDBJ databases">
        <authorList>
            <person name="Jiang H."/>
            <person name="Abraham K."/>
            <person name="Ali S."/>
            <person name="Alsbrooks S.L."/>
            <person name="Anim B.N."/>
            <person name="Anosike U.S."/>
            <person name="Attaway T."/>
            <person name="Bandaranaike D.P."/>
            <person name="Battles P.K."/>
            <person name="Bell S.N."/>
            <person name="Bell A.V."/>
            <person name="Beltran B."/>
            <person name="Bickham C."/>
            <person name="Bustamante Y."/>
            <person name="Caleb T."/>
            <person name="Canada A."/>
            <person name="Cardenas V."/>
            <person name="Carter K."/>
            <person name="Chacko J."/>
            <person name="Chandrabose M.N."/>
            <person name="Chavez D."/>
            <person name="Chavez A."/>
            <person name="Chen L."/>
            <person name="Chu H.-S."/>
            <person name="Claassen K.J."/>
            <person name="Cockrell R."/>
            <person name="Collins M."/>
            <person name="Cooper J.A."/>
            <person name="Cree A."/>
            <person name="Curry S.M."/>
            <person name="Da Y."/>
            <person name="Dao M.D."/>
            <person name="Das B."/>
            <person name="Davila M.-L."/>
            <person name="Davy-Carroll L."/>
            <person name="Denson S."/>
            <person name="Dinh H."/>
            <person name="Ebong V.E."/>
            <person name="Edwards J.R."/>
            <person name="Egan A."/>
            <person name="El-Daye J."/>
            <person name="Escobedo L."/>
            <person name="Fernandez S."/>
            <person name="Fernando P.R."/>
            <person name="Flagg N."/>
            <person name="Forbes L.D."/>
            <person name="Fowler R.G."/>
            <person name="Fu Q."/>
            <person name="Gabisi R.A."/>
            <person name="Ganer J."/>
            <person name="Garbino Pronczuk A."/>
            <person name="Garcia R.M."/>
            <person name="Garner T."/>
            <person name="Garrett T.E."/>
            <person name="Gonzalez D.A."/>
            <person name="Hamid H."/>
            <person name="Hawkins E.S."/>
            <person name="Hirani K."/>
            <person name="Hogues M.E."/>
            <person name="Hollins B."/>
            <person name="Hsiao C.-H."/>
            <person name="Jabil R."/>
            <person name="James M.L."/>
            <person name="Jhangiani S.N."/>
            <person name="Johnson B."/>
            <person name="Johnson Q."/>
            <person name="Joshi V."/>
            <person name="Kalu J.B."/>
            <person name="Kam C."/>
            <person name="Kashfia A."/>
            <person name="Keebler J."/>
            <person name="Kisamo H."/>
            <person name="Kovar C.L."/>
            <person name="Lago L.A."/>
            <person name="Lai C.-Y."/>
            <person name="Laidlaw J."/>
            <person name="Lara F."/>
            <person name="Le T.-K."/>
            <person name="Lee S.L."/>
            <person name="Legall F.H."/>
            <person name="Lemon S.J."/>
            <person name="Lewis L.R."/>
            <person name="Li B."/>
            <person name="Liu Y."/>
            <person name="Liu Y.-S."/>
            <person name="Lopez J."/>
            <person name="Lozado R.J."/>
            <person name="Lu J."/>
            <person name="Madu R.C."/>
            <person name="Maheshwari M."/>
            <person name="Maheshwari R."/>
            <person name="Malloy K."/>
            <person name="Martinez E."/>
            <person name="Mathew T."/>
            <person name="Mercado I.C."/>
            <person name="Mercado C."/>
            <person name="Meyer B."/>
            <person name="Montgomery K."/>
            <person name="Morgan M.B."/>
            <person name="Munidasa M."/>
            <person name="Nazareth L.V."/>
            <person name="Nelson J."/>
            <person name="Ng B.M."/>
            <person name="Nguyen N.B."/>
            <person name="Nguyen P.Q."/>
            <person name="Nguyen T."/>
            <person name="Obregon M."/>
            <person name="Okwuonu G.O."/>
            <person name="Onwere C.G."/>
            <person name="Orozco G."/>
            <person name="Parra A."/>
            <person name="Patel S."/>
            <person name="Patil S."/>
            <person name="Perez A."/>
            <person name="Perez Y."/>
            <person name="Pham C."/>
            <person name="Primus E.L."/>
            <person name="Pu L.-L."/>
            <person name="Puazo M."/>
            <person name="Qin X."/>
            <person name="Quiroz J.B."/>
            <person name="Reese J."/>
            <person name="Richards S."/>
            <person name="Rives C.M."/>
            <person name="Robberts R."/>
            <person name="Ruiz S.J."/>
            <person name="Ruiz M.J."/>
            <person name="Santibanez J."/>
            <person name="Schneider B.W."/>
            <person name="Sisson I."/>
            <person name="Smith M."/>
            <person name="Sodergren E."/>
            <person name="Song X.-Z."/>
            <person name="Song B.B."/>
            <person name="Summersgill H."/>
            <person name="Thelus R."/>
            <person name="Thornton R.D."/>
            <person name="Trejos Z.Y."/>
            <person name="Usmani K."/>
            <person name="Vattathil S."/>
            <person name="Villasana D."/>
            <person name="Walker D.L."/>
            <person name="Wang S."/>
            <person name="Wang K."/>
            <person name="White C.S."/>
            <person name="Williams A.C."/>
            <person name="Williamson J."/>
            <person name="Wilson K."/>
            <person name="Woghiren I.O."/>
            <person name="Woodworth J.R."/>
            <person name="Worley K.C."/>
            <person name="Wright R.A."/>
            <person name="Wu W."/>
            <person name="Young L."/>
            <person name="Zhang L."/>
            <person name="Zhang J."/>
            <person name="Zhu Y."/>
            <person name="Muzny D.M."/>
            <person name="Weinstock G."/>
            <person name="Gibbs R.A."/>
        </authorList>
    </citation>
    <scope>NUCLEOTIDE SEQUENCE [LARGE SCALE GENOMIC DNA]</scope>
    <source>
        <strain evidence="2">LSR1</strain>
    </source>
</reference>
<sequence length="309" mass="35847">MFNESELVTHFDSIHGFIEVLALKSVREIQMPVCSSLTQLTSTDCLKLMKYELDKWSNPNESSMERILLFYLVTDYIGCGLSSPEFHTVFYKHLSTEASKIKLLNDLVKIWDSLFKNYKIPNIDFVKNLMASLQRLFIKMTILVPDDLIKFKSNKVIDKINYYIKEYEQNILDSHTLSDNCMQQQLTCNKNRVYGIENIVPKTSVKSKLNYCIQNLVQQNKLKRDAMDKSIECMTLNSQKSNMDLQKHNSETIVDHHLPKKPKLMSSDVLNRTTTSDADCSVTVPHEQRKLNAFQVMMLNAKKQKTKLK</sequence>
<dbReference type="Proteomes" id="UP000007819">
    <property type="component" value="Chromosome A2"/>
</dbReference>
<organism evidence="1 2">
    <name type="scientific">Acyrthosiphon pisum</name>
    <name type="common">Pea aphid</name>
    <dbReference type="NCBI Taxonomy" id="7029"/>
    <lineage>
        <taxon>Eukaryota</taxon>
        <taxon>Metazoa</taxon>
        <taxon>Ecdysozoa</taxon>
        <taxon>Arthropoda</taxon>
        <taxon>Hexapoda</taxon>
        <taxon>Insecta</taxon>
        <taxon>Pterygota</taxon>
        <taxon>Neoptera</taxon>
        <taxon>Paraneoptera</taxon>
        <taxon>Hemiptera</taxon>
        <taxon>Sternorrhyncha</taxon>
        <taxon>Aphidomorpha</taxon>
        <taxon>Aphidoidea</taxon>
        <taxon>Aphididae</taxon>
        <taxon>Macrosiphini</taxon>
        <taxon>Acyrthosiphon</taxon>
    </lineage>
</organism>
<evidence type="ECO:0000313" key="1">
    <source>
        <dbReference type="EnsemblMetazoa" id="XP_016657183.1"/>
    </source>
</evidence>
<dbReference type="AlphaFoldDB" id="A0A8R2H3U6"/>